<proteinExistence type="predicted"/>
<evidence type="ECO:0000313" key="2">
    <source>
        <dbReference type="EMBL" id="KAH0539054.1"/>
    </source>
</evidence>
<evidence type="ECO:0000256" key="1">
    <source>
        <dbReference type="SAM" id="MobiDB-lite"/>
    </source>
</evidence>
<feature type="compositionally biased region" description="Polar residues" evidence="1">
    <location>
        <begin position="17"/>
        <end position="27"/>
    </location>
</feature>
<feature type="region of interest" description="Disordered" evidence="1">
    <location>
        <begin position="50"/>
        <end position="102"/>
    </location>
</feature>
<protein>
    <submittedName>
        <fullName evidence="2">Uncharacterized protein</fullName>
    </submittedName>
</protein>
<dbReference type="Proteomes" id="UP000698800">
    <property type="component" value="Unassembled WGS sequence"/>
</dbReference>
<accession>A0A9P8L3Z7</accession>
<feature type="compositionally biased region" description="Basic and acidic residues" evidence="1">
    <location>
        <begin position="63"/>
        <end position="74"/>
    </location>
</feature>
<feature type="compositionally biased region" description="Low complexity" evidence="1">
    <location>
        <begin position="229"/>
        <end position="248"/>
    </location>
</feature>
<name>A0A9P8L3Z7_9PEZI</name>
<dbReference type="EMBL" id="JAGHQL010000088">
    <property type="protein sequence ID" value="KAH0539054.1"/>
    <property type="molecule type" value="Genomic_DNA"/>
</dbReference>
<feature type="region of interest" description="Disordered" evidence="1">
    <location>
        <begin position="229"/>
        <end position="274"/>
    </location>
</feature>
<keyword evidence="3" id="KW-1185">Reference proteome</keyword>
<feature type="region of interest" description="Disordered" evidence="1">
    <location>
        <begin position="1"/>
        <end position="34"/>
    </location>
</feature>
<dbReference type="AlphaFoldDB" id="A0A9P8L3Z7"/>
<comment type="caution">
    <text evidence="2">The sequence shown here is derived from an EMBL/GenBank/DDBJ whole genome shotgun (WGS) entry which is preliminary data.</text>
</comment>
<gene>
    <name evidence="2" type="ORF">FGG08_004400</name>
</gene>
<evidence type="ECO:0000313" key="3">
    <source>
        <dbReference type="Proteomes" id="UP000698800"/>
    </source>
</evidence>
<sequence>MPPVSPVEDMEPGWTIVQKQATGNSAGEESAPGRHHGLEISWMKIAATEPSCGASGVGSSRTRGHEAKPMHDQVEPGAPAPEKPTLPQISNSRRRKTRPSKGDAILIGILEARDHLDTAQISGDDITYSYFETSESEEDDQSEYVGGGPSTRCVGKAIQAPPSEIVQPAVPVPLSEVLPIVAEEVQDVVPSSTALTARGGKGKDKVIIRSQKPVRQMVKELEDKAAVVEEPTLEPLPSTPPLSLWIPQPGTPHSPSPPPHSPTPLSPSFPLSPDAPQPYIDPYWKPWAYHGHCPPPHQRYNPATHSQEPPTPTPTLTAIFQQHQQEQQLQHHNYLANTTTPLMALLQSIEALETPTAKIEGLSQVKRGVERVLERYRSALECRGRGFSMEGEAT</sequence>
<reference evidence="2" key="1">
    <citation type="submission" date="2021-03" db="EMBL/GenBank/DDBJ databases">
        <title>Comparative genomics and phylogenomic investigation of the class Geoglossomycetes provide insights into ecological specialization and systematics.</title>
        <authorList>
            <person name="Melie T."/>
            <person name="Pirro S."/>
            <person name="Miller A.N."/>
            <person name="Quandt A."/>
        </authorList>
    </citation>
    <scope>NUCLEOTIDE SEQUENCE</scope>
    <source>
        <strain evidence="2">GBOQ0MN5Z8</strain>
    </source>
</reference>
<feature type="compositionally biased region" description="Pro residues" evidence="1">
    <location>
        <begin position="249"/>
        <end position="267"/>
    </location>
</feature>
<organism evidence="2 3">
    <name type="scientific">Glutinoglossum americanum</name>
    <dbReference type="NCBI Taxonomy" id="1670608"/>
    <lineage>
        <taxon>Eukaryota</taxon>
        <taxon>Fungi</taxon>
        <taxon>Dikarya</taxon>
        <taxon>Ascomycota</taxon>
        <taxon>Pezizomycotina</taxon>
        <taxon>Geoglossomycetes</taxon>
        <taxon>Geoglossales</taxon>
        <taxon>Geoglossaceae</taxon>
        <taxon>Glutinoglossum</taxon>
    </lineage>
</organism>